<evidence type="ECO:0000256" key="1">
    <source>
        <dbReference type="ARBA" id="ARBA00022723"/>
    </source>
</evidence>
<keyword evidence="3" id="KW-0862">Zinc</keyword>
<dbReference type="SUPFAM" id="SSF82199">
    <property type="entry name" value="SET domain"/>
    <property type="match status" value="1"/>
</dbReference>
<dbReference type="SMART" id="SM00317">
    <property type="entry name" value="SET"/>
    <property type="match status" value="1"/>
</dbReference>
<organism evidence="8 9">
    <name type="scientific">Rickenella mellea</name>
    <dbReference type="NCBI Taxonomy" id="50990"/>
    <lineage>
        <taxon>Eukaryota</taxon>
        <taxon>Fungi</taxon>
        <taxon>Dikarya</taxon>
        <taxon>Basidiomycota</taxon>
        <taxon>Agaricomycotina</taxon>
        <taxon>Agaricomycetes</taxon>
        <taxon>Hymenochaetales</taxon>
        <taxon>Rickenellaceae</taxon>
        <taxon>Rickenella</taxon>
    </lineage>
</organism>
<evidence type="ECO:0000256" key="3">
    <source>
        <dbReference type="ARBA" id="ARBA00022833"/>
    </source>
</evidence>
<feature type="region of interest" description="Disordered" evidence="5">
    <location>
        <begin position="1"/>
        <end position="96"/>
    </location>
</feature>
<dbReference type="InterPro" id="IPR002893">
    <property type="entry name" value="Znf_MYND"/>
</dbReference>
<evidence type="ECO:0000313" key="8">
    <source>
        <dbReference type="EMBL" id="TDL19586.1"/>
    </source>
</evidence>
<feature type="domain" description="MYND-type" evidence="7">
    <location>
        <begin position="132"/>
        <end position="172"/>
    </location>
</feature>
<dbReference type="Gene3D" id="1.10.220.160">
    <property type="match status" value="1"/>
</dbReference>
<keyword evidence="2 4" id="KW-0863">Zinc-finger</keyword>
<dbReference type="PROSITE" id="PS50865">
    <property type="entry name" value="ZF_MYND_2"/>
    <property type="match status" value="1"/>
</dbReference>
<feature type="domain" description="SET" evidence="6">
    <location>
        <begin position="87"/>
        <end position="348"/>
    </location>
</feature>
<evidence type="ECO:0000259" key="6">
    <source>
        <dbReference type="PROSITE" id="PS50280"/>
    </source>
</evidence>
<evidence type="ECO:0000256" key="4">
    <source>
        <dbReference type="PROSITE-ProRule" id="PRU00134"/>
    </source>
</evidence>
<dbReference type="OrthoDB" id="265717at2759"/>
<accession>A0A4Y7PX33</accession>
<dbReference type="AlphaFoldDB" id="A0A4Y7PX33"/>
<dbReference type="VEuPathDB" id="FungiDB:BD410DRAFT_876223"/>
<dbReference type="Proteomes" id="UP000294933">
    <property type="component" value="Unassembled WGS sequence"/>
</dbReference>
<keyword evidence="9" id="KW-1185">Reference proteome</keyword>
<dbReference type="Gene3D" id="2.170.270.10">
    <property type="entry name" value="SET domain"/>
    <property type="match status" value="1"/>
</dbReference>
<dbReference type="GO" id="GO:0005634">
    <property type="term" value="C:nucleus"/>
    <property type="evidence" value="ECO:0007669"/>
    <property type="project" value="TreeGrafter"/>
</dbReference>
<reference evidence="8 9" key="1">
    <citation type="submission" date="2018-06" db="EMBL/GenBank/DDBJ databases">
        <title>A transcriptomic atlas of mushroom development highlights an independent origin of complex multicellularity.</title>
        <authorList>
            <consortium name="DOE Joint Genome Institute"/>
            <person name="Krizsan K."/>
            <person name="Almasi E."/>
            <person name="Merenyi Z."/>
            <person name="Sahu N."/>
            <person name="Viragh M."/>
            <person name="Koszo T."/>
            <person name="Mondo S."/>
            <person name="Kiss B."/>
            <person name="Balint B."/>
            <person name="Kues U."/>
            <person name="Barry K."/>
            <person name="Hegedus J.C."/>
            <person name="Henrissat B."/>
            <person name="Johnson J."/>
            <person name="Lipzen A."/>
            <person name="Ohm R."/>
            <person name="Nagy I."/>
            <person name="Pangilinan J."/>
            <person name="Yan J."/>
            <person name="Xiong Y."/>
            <person name="Grigoriev I.V."/>
            <person name="Hibbett D.S."/>
            <person name="Nagy L.G."/>
        </authorList>
    </citation>
    <scope>NUCLEOTIDE SEQUENCE [LARGE SCALE GENOMIC DNA]</scope>
    <source>
        <strain evidence="8 9">SZMC22713</strain>
    </source>
</reference>
<evidence type="ECO:0000313" key="9">
    <source>
        <dbReference type="Proteomes" id="UP000294933"/>
    </source>
</evidence>
<evidence type="ECO:0000256" key="5">
    <source>
        <dbReference type="SAM" id="MobiDB-lite"/>
    </source>
</evidence>
<dbReference type="Gene3D" id="6.10.140.2220">
    <property type="match status" value="1"/>
</dbReference>
<dbReference type="Pfam" id="PF00856">
    <property type="entry name" value="SET"/>
    <property type="match status" value="1"/>
</dbReference>
<sequence>MSFGNIRAARDSRQRKSYVLPSSDSKEYTGISQASRDGVRAPDQNSGTNDEQTQTGSGSSSQHALSAPPDTNARPIPRDGLYRELPPSLSLKSTKHAGRGIWSDENIKAGTEIIALRPRIHVLSTQHLESFCSYCCTPRPSSGLKRCTKCHALWYCGPACQKVDWNVHKYECTAISHWKESAPKSNDLSIAIPSEAVRSLGRVLWTRKAEGSNSVWWKEIDAMQSHRGSLPPSATDSHVQLAHFLVRYLGVRGPGELSSFGLHSAAELVDLISKFTTNTFTLTTPSVSPIGVTISPLVALINHSCDPNASIVFPRSSPPNENAIKEPVLRVVALRDIPPGTEILTTYIDITLSTAKRREALLETYNFTCNCSACSPPPDVPKTTDWREVFWCPRKCGGTCTLPNTAVDIVKCTKCNKIVADVEPILDAVRVGEEALEKASSLQLSDPEHVLRLTKNIIPILTSMGLTASTHPLLALFRLRQSLLISSLPSDPTKELLDEAIRVAAKSVAGLSNILREGHPIRAIALAELGKLLAVDEPPSPSTTAIRQPELEAFPPTGEARLSLAKETLQRALGELHIAFGVKGEGGEVGKEVRNMLVDIERELGVWKTKVRGAVEDAILESRAKAVSGGKS</sequence>
<keyword evidence="1" id="KW-0479">Metal-binding</keyword>
<feature type="compositionally biased region" description="Low complexity" evidence="5">
    <location>
        <begin position="52"/>
        <end position="62"/>
    </location>
</feature>
<dbReference type="PANTHER" id="PTHR12197:SF251">
    <property type="entry name" value="EG:BACR7C10.4 PROTEIN"/>
    <property type="match status" value="1"/>
</dbReference>
<protein>
    <submittedName>
        <fullName evidence="8">SET domain-containing protein</fullName>
    </submittedName>
</protein>
<dbReference type="InterPro" id="IPR050869">
    <property type="entry name" value="H3K4_H4K5_MeTrfase"/>
</dbReference>
<dbReference type="STRING" id="50990.A0A4Y7PX33"/>
<dbReference type="EMBL" id="ML170195">
    <property type="protein sequence ID" value="TDL19586.1"/>
    <property type="molecule type" value="Genomic_DNA"/>
</dbReference>
<proteinExistence type="predicted"/>
<dbReference type="CDD" id="cd20071">
    <property type="entry name" value="SET_SMYD"/>
    <property type="match status" value="1"/>
</dbReference>
<evidence type="ECO:0000259" key="7">
    <source>
        <dbReference type="PROSITE" id="PS50865"/>
    </source>
</evidence>
<dbReference type="Pfam" id="PF01753">
    <property type="entry name" value="zf-MYND"/>
    <property type="match status" value="1"/>
</dbReference>
<evidence type="ECO:0000256" key="2">
    <source>
        <dbReference type="ARBA" id="ARBA00022771"/>
    </source>
</evidence>
<name>A0A4Y7PX33_9AGAM</name>
<dbReference type="PROSITE" id="PS50280">
    <property type="entry name" value="SET"/>
    <property type="match status" value="1"/>
</dbReference>
<dbReference type="InterPro" id="IPR046341">
    <property type="entry name" value="SET_dom_sf"/>
</dbReference>
<dbReference type="PANTHER" id="PTHR12197">
    <property type="entry name" value="HISTONE-LYSINE N-METHYLTRANSFERASE SMYD"/>
    <property type="match status" value="1"/>
</dbReference>
<dbReference type="InterPro" id="IPR001214">
    <property type="entry name" value="SET_dom"/>
</dbReference>
<gene>
    <name evidence="8" type="ORF">BD410DRAFT_876223</name>
</gene>
<dbReference type="GO" id="GO:0008270">
    <property type="term" value="F:zinc ion binding"/>
    <property type="evidence" value="ECO:0007669"/>
    <property type="project" value="UniProtKB-KW"/>
</dbReference>